<feature type="compositionally biased region" description="Low complexity" evidence="1">
    <location>
        <begin position="1"/>
        <end position="10"/>
    </location>
</feature>
<accession>A0ABQ3LCQ2</accession>
<proteinExistence type="predicted"/>
<evidence type="ECO:0000313" key="3">
    <source>
        <dbReference type="Proteomes" id="UP000652430"/>
    </source>
</evidence>
<feature type="compositionally biased region" description="Low complexity" evidence="1">
    <location>
        <begin position="29"/>
        <end position="44"/>
    </location>
</feature>
<feature type="region of interest" description="Disordered" evidence="1">
    <location>
        <begin position="1"/>
        <end position="58"/>
    </location>
</feature>
<gene>
    <name evidence="2" type="ORF">GCM10008023_10780</name>
</gene>
<feature type="compositionally biased region" description="Basic and acidic residues" evidence="1">
    <location>
        <begin position="15"/>
        <end position="27"/>
    </location>
</feature>
<evidence type="ECO:0000256" key="1">
    <source>
        <dbReference type="SAM" id="MobiDB-lite"/>
    </source>
</evidence>
<sequence>MAMPPAAPAATGQVDHADHVGHTEHTGQDMAAMPGMTMGPPDGAYAEGSGTARNPGNDGAMRGSHFMAGDWMLMLHGYAWGVYTDQGGPRGENEAFVTSMAMLSAARDYGGARLQLRSMMSLEPAMGAKGYPNLFATGETADGRIQLTDRQHPHDLFMELSARLDVDAGPGSVFVYGGPVAEPAIGPSAFMHRTSATYQPLSPITHHWFDSTHISYGVVTLGYAAPRWQLEASAFRGREPDQFRWNIERPSLDSWSVRATWTPSPAWAVQVSHGRLKSPEQLEPDRDEARTTASVQYAQHGVSALLAFSNKHLLPGRTLTAWLAEANWDIDRHHTVFARAENVANDELFPDRTDPLHDRKFRVGKLEGGYAYRLPFVGPFDLALGGSVGVFAKPAALDAAYGKMPVSVSLFAKVSLGG</sequence>
<name>A0ABQ3LCQ2_9SPHN</name>
<keyword evidence="3" id="KW-1185">Reference proteome</keyword>
<evidence type="ECO:0000313" key="2">
    <source>
        <dbReference type="EMBL" id="GHH11604.1"/>
    </source>
</evidence>
<evidence type="ECO:0008006" key="4">
    <source>
        <dbReference type="Google" id="ProtNLM"/>
    </source>
</evidence>
<dbReference type="Proteomes" id="UP000652430">
    <property type="component" value="Unassembled WGS sequence"/>
</dbReference>
<dbReference type="EMBL" id="BNAQ01000001">
    <property type="protein sequence ID" value="GHH11604.1"/>
    <property type="molecule type" value="Genomic_DNA"/>
</dbReference>
<reference evidence="3" key="1">
    <citation type="journal article" date="2019" name="Int. J. Syst. Evol. Microbiol.">
        <title>The Global Catalogue of Microorganisms (GCM) 10K type strain sequencing project: providing services to taxonomists for standard genome sequencing and annotation.</title>
        <authorList>
            <consortium name="The Broad Institute Genomics Platform"/>
            <consortium name="The Broad Institute Genome Sequencing Center for Infectious Disease"/>
            <person name="Wu L."/>
            <person name="Ma J."/>
        </authorList>
    </citation>
    <scope>NUCLEOTIDE SEQUENCE [LARGE SCALE GENOMIC DNA]</scope>
    <source>
        <strain evidence="3">CGMCC 1.8957</strain>
    </source>
</reference>
<comment type="caution">
    <text evidence="2">The sequence shown here is derived from an EMBL/GenBank/DDBJ whole genome shotgun (WGS) entry which is preliminary data.</text>
</comment>
<organism evidence="2 3">
    <name type="scientific">Sphingomonas glacialis</name>
    <dbReference type="NCBI Taxonomy" id="658225"/>
    <lineage>
        <taxon>Bacteria</taxon>
        <taxon>Pseudomonadati</taxon>
        <taxon>Pseudomonadota</taxon>
        <taxon>Alphaproteobacteria</taxon>
        <taxon>Sphingomonadales</taxon>
        <taxon>Sphingomonadaceae</taxon>
        <taxon>Sphingomonas</taxon>
    </lineage>
</organism>
<protein>
    <recommendedName>
        <fullName evidence="4">Alginate export domain-containing protein</fullName>
    </recommendedName>
</protein>